<dbReference type="PANTHER" id="PTHR37813">
    <property type="entry name" value="FELS-2 PROPHAGE PROTEIN"/>
    <property type="match status" value="1"/>
</dbReference>
<evidence type="ECO:0000313" key="4">
    <source>
        <dbReference type="EMBL" id="TCN46869.1"/>
    </source>
</evidence>
<dbReference type="PANTHER" id="PTHR37813:SF1">
    <property type="entry name" value="FELS-2 PROPHAGE PROTEIN"/>
    <property type="match status" value="1"/>
</dbReference>
<dbReference type="EMBL" id="SLVX01000003">
    <property type="protein sequence ID" value="TCN46869.1"/>
    <property type="molecule type" value="Genomic_DNA"/>
</dbReference>
<keyword evidence="2" id="KW-0472">Membrane</keyword>
<dbReference type="RefSeq" id="WP_133033471.1">
    <property type="nucleotide sequence ID" value="NZ_BAABEI010000012.1"/>
</dbReference>
<dbReference type="AlphaFoldDB" id="A0A4R2D627"/>
<evidence type="ECO:0000313" key="5">
    <source>
        <dbReference type="Proteomes" id="UP000295351"/>
    </source>
</evidence>
<feature type="transmembrane region" description="Helical" evidence="2">
    <location>
        <begin position="408"/>
        <end position="429"/>
    </location>
</feature>
<gene>
    <name evidence="4" type="ORF">EV665_10337</name>
</gene>
<keyword evidence="2" id="KW-0812">Transmembrane</keyword>
<evidence type="ECO:0000259" key="3">
    <source>
        <dbReference type="Pfam" id="PF10145"/>
    </source>
</evidence>
<dbReference type="Pfam" id="PF10145">
    <property type="entry name" value="PhageMin_Tail"/>
    <property type="match status" value="1"/>
</dbReference>
<reference evidence="4 5" key="1">
    <citation type="submission" date="2019-03" db="EMBL/GenBank/DDBJ databases">
        <title>Genomic Encyclopedia of Type Strains, Phase IV (KMG-IV): sequencing the most valuable type-strain genomes for metagenomic binning, comparative biology and taxonomic classification.</title>
        <authorList>
            <person name="Goeker M."/>
        </authorList>
    </citation>
    <scope>NUCLEOTIDE SEQUENCE [LARGE SCALE GENOMIC DNA]</scope>
    <source>
        <strain evidence="4 5">DSM 18401</strain>
    </source>
</reference>
<keyword evidence="1" id="KW-1188">Viral release from host cell</keyword>
<comment type="caution">
    <text evidence="4">The sequence shown here is derived from an EMBL/GenBank/DDBJ whole genome shotgun (WGS) entry which is preliminary data.</text>
</comment>
<feature type="domain" description="Phage tail tape measure protein" evidence="3">
    <location>
        <begin position="113"/>
        <end position="314"/>
    </location>
</feature>
<sequence>MTTLTSSLIVRVLDQASGPARAISRSILGIRDAASRAGGMAFGDRLQSAMQRNNAALDRTRGQVMDAVASFYVLKQALSAPIMSAVKFESAMADIDKVTNFDPAGLKAYGKELRKLSVTEIPMAVNDLAALSAAAAQAGVPEADLFDFTKLTAKAAVAWDMSGGAAGLALAKIRTALNLTNEEVSKYADLVNYVSDSTAASAPEMIDFTNRVASQGEFFGYTKEQTLAFGAAMVSAGNTSEVAATSFRNMGRALTKGASATPRVAGAFKKLGMDSKKVAKAMQKDAVGTTLKVVEALGKLPEHMQASVMSDLFGDEARALAPLLNNTELLRKALAMTADEQAYLNSVGREFEKRAATSEYKLQRFKSQLNDVALTIGGALLPGLTKLLEPIGQLTLRFSDWAEAHPELIAQIVATTAAVVGLRIALVSLKWVGLMGRGGLLSALALGFNTLGRAIIGATTAARNATALQSALAAMSGARYTGLARFTDALKGMALAIPGVSGIAGALSAVGAALATISAPAWGLIALGVAAVAGAGAMLWRYWDRVSSVVKGVASAVAEQLAPVFEKVGPLFEPFAQSARAIGDAFKWVGEQISAAAGWLGGFFEQEVLSDAQKAGLEASAKDVTNRIINAIKAGTALMIDVGADMIQSLWDGMVSKVEEMIAWVKTIPQRIVSAFGKLDLGSLIGFSTPGGGGEATPAIDGARAAGGPVKAGGTYLVGEEGPELFQPNHSGSIWPSSETVAALRASSADASGRQGLVEEATRTVAFNPTISVEINGVQDIRGSIDEIEYLLNQRLRQFIQSLHRN</sequence>
<evidence type="ECO:0000256" key="1">
    <source>
        <dbReference type="ARBA" id="ARBA00022612"/>
    </source>
</evidence>
<evidence type="ECO:0000256" key="2">
    <source>
        <dbReference type="SAM" id="Phobius"/>
    </source>
</evidence>
<protein>
    <submittedName>
        <fullName evidence="4">TP901 family phage tail tape measure protein</fullName>
    </submittedName>
</protein>
<accession>A0A4R2D627</accession>
<keyword evidence="5" id="KW-1185">Reference proteome</keyword>
<dbReference type="InterPro" id="IPR010090">
    <property type="entry name" value="Phage_tape_meas"/>
</dbReference>
<feature type="transmembrane region" description="Helical" evidence="2">
    <location>
        <begin position="493"/>
        <end position="515"/>
    </location>
</feature>
<dbReference type="NCBIfam" id="TIGR01760">
    <property type="entry name" value="tape_meas_TP901"/>
    <property type="match status" value="1"/>
</dbReference>
<name>A0A4R2D627_SHIGR</name>
<proteinExistence type="predicted"/>
<feature type="transmembrane region" description="Helical" evidence="2">
    <location>
        <begin position="521"/>
        <end position="543"/>
    </location>
</feature>
<organism evidence="4 5">
    <name type="scientific">Shinella granuli</name>
    <dbReference type="NCBI Taxonomy" id="323621"/>
    <lineage>
        <taxon>Bacteria</taxon>
        <taxon>Pseudomonadati</taxon>
        <taxon>Pseudomonadota</taxon>
        <taxon>Alphaproteobacteria</taxon>
        <taxon>Hyphomicrobiales</taxon>
        <taxon>Rhizobiaceae</taxon>
        <taxon>Shinella</taxon>
    </lineage>
</organism>
<keyword evidence="2" id="KW-1133">Transmembrane helix</keyword>
<dbReference type="Proteomes" id="UP000295351">
    <property type="component" value="Unassembled WGS sequence"/>
</dbReference>